<dbReference type="GO" id="GO:0000287">
    <property type="term" value="F:magnesium ion binding"/>
    <property type="evidence" value="ECO:0007669"/>
    <property type="project" value="UniProtKB-UniRule"/>
</dbReference>
<dbReference type="GO" id="GO:0006633">
    <property type="term" value="P:fatty acid biosynthetic process"/>
    <property type="evidence" value="ECO:0007669"/>
    <property type="project" value="UniProtKB-UniRule"/>
</dbReference>
<comment type="caution">
    <text evidence="10">The sequence shown here is derived from an EMBL/GenBank/DDBJ whole genome shotgun (WGS) entry which is preliminary data.</text>
</comment>
<evidence type="ECO:0000256" key="5">
    <source>
        <dbReference type="ARBA" id="ARBA00022842"/>
    </source>
</evidence>
<dbReference type="AlphaFoldDB" id="A0A832GMT0"/>
<dbReference type="NCBIfam" id="TIGR00556">
    <property type="entry name" value="pantethn_trn"/>
    <property type="match status" value="1"/>
</dbReference>
<dbReference type="EC" id="2.7.8.7" evidence="8"/>
<evidence type="ECO:0000256" key="6">
    <source>
        <dbReference type="ARBA" id="ARBA00023098"/>
    </source>
</evidence>
<evidence type="ECO:0000256" key="2">
    <source>
        <dbReference type="ARBA" id="ARBA00022679"/>
    </source>
</evidence>
<organism evidence="10">
    <name type="scientific">Caldimicrobium thiodismutans</name>
    <dbReference type="NCBI Taxonomy" id="1653476"/>
    <lineage>
        <taxon>Bacteria</taxon>
        <taxon>Pseudomonadati</taxon>
        <taxon>Thermodesulfobacteriota</taxon>
        <taxon>Thermodesulfobacteria</taxon>
        <taxon>Thermodesulfobacteriales</taxon>
        <taxon>Thermodesulfobacteriaceae</taxon>
        <taxon>Caldimicrobium</taxon>
    </lineage>
</organism>
<keyword evidence="6 8" id="KW-0443">Lipid metabolism</keyword>
<dbReference type="EMBL" id="DSZU01000063">
    <property type="protein sequence ID" value="HGV55171.1"/>
    <property type="molecule type" value="Genomic_DNA"/>
</dbReference>
<gene>
    <name evidence="8 10" type="primary">acpS</name>
    <name evidence="10" type="ORF">ENT73_03690</name>
</gene>
<feature type="binding site" evidence="8">
    <location>
        <position position="58"/>
    </location>
    <ligand>
        <name>Mg(2+)</name>
        <dbReference type="ChEBI" id="CHEBI:18420"/>
    </ligand>
</feature>
<dbReference type="Gene3D" id="3.90.470.20">
    <property type="entry name" value="4'-phosphopantetheinyl transferase domain"/>
    <property type="match status" value="1"/>
</dbReference>
<dbReference type="HAMAP" id="MF_00101">
    <property type="entry name" value="AcpS"/>
    <property type="match status" value="1"/>
</dbReference>
<keyword evidence="8" id="KW-0963">Cytoplasm</keyword>
<comment type="catalytic activity">
    <reaction evidence="8">
        <text>apo-[ACP] + CoA = holo-[ACP] + adenosine 3',5'-bisphosphate + H(+)</text>
        <dbReference type="Rhea" id="RHEA:12068"/>
        <dbReference type="Rhea" id="RHEA-COMP:9685"/>
        <dbReference type="Rhea" id="RHEA-COMP:9690"/>
        <dbReference type="ChEBI" id="CHEBI:15378"/>
        <dbReference type="ChEBI" id="CHEBI:29999"/>
        <dbReference type="ChEBI" id="CHEBI:57287"/>
        <dbReference type="ChEBI" id="CHEBI:58343"/>
        <dbReference type="ChEBI" id="CHEBI:64479"/>
        <dbReference type="EC" id="2.7.8.7"/>
    </reaction>
</comment>
<evidence type="ECO:0000256" key="8">
    <source>
        <dbReference type="HAMAP-Rule" id="MF_00101"/>
    </source>
</evidence>
<evidence type="ECO:0000256" key="7">
    <source>
        <dbReference type="ARBA" id="ARBA00023160"/>
    </source>
</evidence>
<evidence type="ECO:0000256" key="3">
    <source>
        <dbReference type="ARBA" id="ARBA00022723"/>
    </source>
</evidence>
<accession>A0A832GMT0</accession>
<comment type="subcellular location">
    <subcellularLocation>
        <location evidence="8">Cytoplasm</location>
    </subcellularLocation>
</comment>
<dbReference type="InterPro" id="IPR004568">
    <property type="entry name" value="Ppantetheine-prot_Trfase_dom"/>
</dbReference>
<evidence type="ECO:0000256" key="4">
    <source>
        <dbReference type="ARBA" id="ARBA00022832"/>
    </source>
</evidence>
<name>A0A832GMT0_9BACT</name>
<dbReference type="NCBIfam" id="TIGR00516">
    <property type="entry name" value="acpS"/>
    <property type="match status" value="1"/>
</dbReference>
<sequence>MNPLGVGIDLVYIPRIKRLCETYKERFIKRVFTSEELNYALRKRNPFPALASAFAVKEAFFKSLRGYSPFNFQEISLVRDPLTGAPEIHLTGQAEKVFKERGGEKILLSLSHDCEYTIAIVYIWGGK</sequence>
<proteinExistence type="inferred from homology"/>
<comment type="cofactor">
    <cofactor evidence="8">
        <name>Mg(2+)</name>
        <dbReference type="ChEBI" id="CHEBI:18420"/>
    </cofactor>
</comment>
<keyword evidence="2 8" id="KW-0808">Transferase</keyword>
<protein>
    <recommendedName>
        <fullName evidence="8">Holo-[acyl-carrier-protein] synthase</fullName>
        <shortName evidence="8">Holo-ACP synthase</shortName>
        <ecNumber evidence="8">2.7.8.7</ecNumber>
    </recommendedName>
    <alternativeName>
        <fullName evidence="8">4'-phosphopantetheinyl transferase AcpS</fullName>
    </alternativeName>
</protein>
<dbReference type="InterPro" id="IPR002582">
    <property type="entry name" value="ACPS"/>
</dbReference>
<reference evidence="10" key="1">
    <citation type="journal article" date="2020" name="mSystems">
        <title>Genome- and Community-Level Interaction Insights into Carbon Utilization and Element Cycling Functions of Hydrothermarchaeota in Hydrothermal Sediment.</title>
        <authorList>
            <person name="Zhou Z."/>
            <person name="Liu Y."/>
            <person name="Xu W."/>
            <person name="Pan J."/>
            <person name="Luo Z.H."/>
            <person name="Li M."/>
        </authorList>
    </citation>
    <scope>NUCLEOTIDE SEQUENCE [LARGE SCALE GENOMIC DNA]</scope>
    <source>
        <strain evidence="10">SpSt-605</strain>
    </source>
</reference>
<dbReference type="SUPFAM" id="SSF56214">
    <property type="entry name" value="4'-phosphopantetheinyl transferase"/>
    <property type="match status" value="1"/>
</dbReference>
<evidence type="ECO:0000313" key="10">
    <source>
        <dbReference type="EMBL" id="HGV55171.1"/>
    </source>
</evidence>
<keyword evidence="1 8" id="KW-0444">Lipid biosynthesis</keyword>
<keyword evidence="5 8" id="KW-0460">Magnesium</keyword>
<keyword evidence="3 8" id="KW-0479">Metal-binding</keyword>
<comment type="function">
    <text evidence="8">Transfers the 4'-phosphopantetheine moiety from coenzyme A to a Ser of acyl-carrier-protein.</text>
</comment>
<keyword evidence="7 8" id="KW-0275">Fatty acid biosynthesis</keyword>
<dbReference type="Pfam" id="PF01648">
    <property type="entry name" value="ACPS"/>
    <property type="match status" value="1"/>
</dbReference>
<dbReference type="GO" id="GO:0005737">
    <property type="term" value="C:cytoplasm"/>
    <property type="evidence" value="ECO:0007669"/>
    <property type="project" value="UniProtKB-SubCell"/>
</dbReference>
<evidence type="ECO:0000259" key="9">
    <source>
        <dbReference type="Pfam" id="PF01648"/>
    </source>
</evidence>
<dbReference type="GO" id="GO:0008897">
    <property type="term" value="F:holo-[acyl-carrier-protein] synthase activity"/>
    <property type="evidence" value="ECO:0007669"/>
    <property type="project" value="UniProtKB-UniRule"/>
</dbReference>
<dbReference type="InterPro" id="IPR037143">
    <property type="entry name" value="4-PPantetheinyl_Trfase_dom_sf"/>
</dbReference>
<dbReference type="InterPro" id="IPR008278">
    <property type="entry name" value="4-PPantetheinyl_Trfase_dom"/>
</dbReference>
<evidence type="ECO:0000256" key="1">
    <source>
        <dbReference type="ARBA" id="ARBA00022516"/>
    </source>
</evidence>
<feature type="binding site" evidence="8">
    <location>
        <position position="9"/>
    </location>
    <ligand>
        <name>Mg(2+)</name>
        <dbReference type="ChEBI" id="CHEBI:18420"/>
    </ligand>
</feature>
<comment type="similarity">
    <text evidence="8">Belongs to the P-Pant transferase superfamily. AcpS family.</text>
</comment>
<keyword evidence="4 8" id="KW-0276">Fatty acid metabolism</keyword>
<feature type="domain" description="4'-phosphopantetheinyl transferase" evidence="9">
    <location>
        <begin position="5"/>
        <end position="101"/>
    </location>
</feature>